<dbReference type="RefSeq" id="XP_068361312.1">
    <property type="nucleotide sequence ID" value="XM_068503119.1"/>
</dbReference>
<dbReference type="OrthoDB" id="10625800at2759"/>
<evidence type="ECO:0000313" key="1">
    <source>
        <dbReference type="EMBL" id="OHT08176.1"/>
    </source>
</evidence>
<dbReference type="VEuPathDB" id="TrichDB:TRFO_23382"/>
<evidence type="ECO:0000313" key="2">
    <source>
        <dbReference type="Proteomes" id="UP000179807"/>
    </source>
</evidence>
<accession>A0A1J4KB91</accession>
<protein>
    <recommendedName>
        <fullName evidence="3">Condensation domain-containing protein</fullName>
    </recommendedName>
</protein>
<proteinExistence type="predicted"/>
<dbReference type="Proteomes" id="UP000179807">
    <property type="component" value="Unassembled WGS sequence"/>
</dbReference>
<comment type="caution">
    <text evidence="1">The sequence shown here is derived from an EMBL/GenBank/DDBJ whole genome shotgun (WGS) entry which is preliminary data.</text>
</comment>
<name>A0A1J4KB91_9EUKA</name>
<dbReference type="EMBL" id="MLAK01000675">
    <property type="protein sequence ID" value="OHT08176.1"/>
    <property type="molecule type" value="Genomic_DNA"/>
</dbReference>
<dbReference type="AlphaFoldDB" id="A0A1J4KB91"/>
<dbReference type="GeneID" id="94837823"/>
<sequence>MQPYILKRKKSPFEDIGFSDTVTHIQLAVKIDEPKIVPELVNQIKRNFLPLNIYETKEELIYKKGCSPILQLPNNIKDCKSACDWIYENRQLESVGMATLAHNNEYIALTANHMIGDGGLLKSVIDLLQNQTQLKYSSPLPIAPDEAMYEDLVNLDKNVLSVYPEQLTNVVSKFKPSEKIGEECRYALDQIDVNKLTEGNLTDKLWTALLLSMAAYNGKINRWGIATCIDMRPRTNLALTWSNCCFFSILSHTAPVLQNQTVGDVANALRKDMQRRLNNNEMSSFLRISESYYENEGLSAEISNVGSVELRKPLTDAWMQIRFNEKNNPSVLSLLTFGIKDQTRNDLILRLRYPPCRMKDEEADVILKGIKHSVYNIPQNTKVQDALDELKKFEAQYAKSKNYNIKFD</sequence>
<gene>
    <name evidence="1" type="ORF">TRFO_23382</name>
</gene>
<organism evidence="1 2">
    <name type="scientific">Tritrichomonas foetus</name>
    <dbReference type="NCBI Taxonomy" id="1144522"/>
    <lineage>
        <taxon>Eukaryota</taxon>
        <taxon>Metamonada</taxon>
        <taxon>Parabasalia</taxon>
        <taxon>Tritrichomonadida</taxon>
        <taxon>Tritrichomonadidae</taxon>
        <taxon>Tritrichomonas</taxon>
    </lineage>
</organism>
<evidence type="ECO:0008006" key="3">
    <source>
        <dbReference type="Google" id="ProtNLM"/>
    </source>
</evidence>
<keyword evidence="2" id="KW-1185">Reference proteome</keyword>
<reference evidence="1" key="1">
    <citation type="submission" date="2016-10" db="EMBL/GenBank/DDBJ databases">
        <authorList>
            <person name="Benchimol M."/>
            <person name="Almeida L.G."/>
            <person name="Vasconcelos A.T."/>
            <person name="Perreira-Neves A."/>
            <person name="Rosa I.A."/>
            <person name="Tasca T."/>
            <person name="Bogo M.R."/>
            <person name="de Souza W."/>
        </authorList>
    </citation>
    <scope>NUCLEOTIDE SEQUENCE [LARGE SCALE GENOMIC DNA]</scope>
    <source>
        <strain evidence="1">K</strain>
    </source>
</reference>